<dbReference type="GO" id="GO:0006338">
    <property type="term" value="P:chromatin remodeling"/>
    <property type="evidence" value="ECO:0007669"/>
    <property type="project" value="InterPro"/>
</dbReference>
<evidence type="ECO:0000256" key="7">
    <source>
        <dbReference type="ARBA" id="ARBA00023163"/>
    </source>
</evidence>
<gene>
    <name evidence="14" type="ORF">SYNPS1DRAFT_30232</name>
</gene>
<dbReference type="OrthoDB" id="1741719at2759"/>
<keyword evidence="5 10" id="KW-0156">Chromatin regulator</keyword>
<evidence type="ECO:0000313" key="15">
    <source>
        <dbReference type="Proteomes" id="UP000278143"/>
    </source>
</evidence>
<dbReference type="PROSITE" id="PS50082">
    <property type="entry name" value="WD_REPEATS_2"/>
    <property type="match status" value="3"/>
</dbReference>
<keyword evidence="8 10" id="KW-0539">Nucleus</keyword>
<evidence type="ECO:0000259" key="12">
    <source>
        <dbReference type="Pfam" id="PF07569"/>
    </source>
</evidence>
<dbReference type="PROSITE" id="PS50294">
    <property type="entry name" value="WD_REPEATS_REGION"/>
    <property type="match status" value="1"/>
</dbReference>
<evidence type="ECO:0000256" key="5">
    <source>
        <dbReference type="ARBA" id="ARBA00022853"/>
    </source>
</evidence>
<comment type="subcellular location">
    <subcellularLocation>
        <location evidence="1 10">Nucleus</location>
    </subcellularLocation>
</comment>
<feature type="compositionally biased region" description="Low complexity" evidence="11">
    <location>
        <begin position="354"/>
        <end position="367"/>
    </location>
</feature>
<dbReference type="InterPro" id="IPR031120">
    <property type="entry name" value="HIR1-like"/>
</dbReference>
<dbReference type="AlphaFoldDB" id="A0A4P9YVF9"/>
<dbReference type="SUPFAM" id="SSF50978">
    <property type="entry name" value="WD40 repeat-like"/>
    <property type="match status" value="1"/>
</dbReference>
<protein>
    <recommendedName>
        <fullName evidence="10">Protein HIR</fullName>
    </recommendedName>
</protein>
<dbReference type="GO" id="GO:0000785">
    <property type="term" value="C:chromatin"/>
    <property type="evidence" value="ECO:0007669"/>
    <property type="project" value="TreeGrafter"/>
</dbReference>
<keyword evidence="15" id="KW-1185">Reference proteome</keyword>
<feature type="domain" description="CAF1B/HIR1 beta-propeller" evidence="13">
    <location>
        <begin position="68"/>
        <end position="297"/>
    </location>
</feature>
<evidence type="ECO:0000313" key="14">
    <source>
        <dbReference type="EMBL" id="RKP23997.1"/>
    </source>
</evidence>
<keyword evidence="3 9" id="KW-0853">WD repeat</keyword>
<dbReference type="InterPro" id="IPR036322">
    <property type="entry name" value="WD40_repeat_dom_sf"/>
</dbReference>
<dbReference type="InterPro" id="IPR001680">
    <property type="entry name" value="WD40_rpt"/>
</dbReference>
<feature type="repeat" description="WD" evidence="9">
    <location>
        <begin position="30"/>
        <end position="62"/>
    </location>
</feature>
<dbReference type="GO" id="GO:0006351">
    <property type="term" value="P:DNA-templated transcription"/>
    <property type="evidence" value="ECO:0007669"/>
    <property type="project" value="InterPro"/>
</dbReference>
<keyword evidence="4 10" id="KW-0677">Repeat</keyword>
<dbReference type="GO" id="GO:0006355">
    <property type="term" value="P:regulation of DNA-templated transcription"/>
    <property type="evidence" value="ECO:0007669"/>
    <property type="project" value="InterPro"/>
</dbReference>
<dbReference type="PANTHER" id="PTHR13831:SF0">
    <property type="entry name" value="PROTEIN HIRA"/>
    <property type="match status" value="1"/>
</dbReference>
<dbReference type="GO" id="GO:0031491">
    <property type="term" value="F:nucleosome binding"/>
    <property type="evidence" value="ECO:0007669"/>
    <property type="project" value="TreeGrafter"/>
</dbReference>
<dbReference type="Pfam" id="PF09453">
    <property type="entry name" value="HIRA_B"/>
    <property type="match status" value="1"/>
</dbReference>
<reference evidence="15" key="1">
    <citation type="journal article" date="2018" name="Nat. Microbiol.">
        <title>Leveraging single-cell genomics to expand the fungal tree of life.</title>
        <authorList>
            <person name="Ahrendt S.R."/>
            <person name="Quandt C.A."/>
            <person name="Ciobanu D."/>
            <person name="Clum A."/>
            <person name="Salamov A."/>
            <person name="Andreopoulos B."/>
            <person name="Cheng J.F."/>
            <person name="Woyke T."/>
            <person name="Pelin A."/>
            <person name="Henrissat B."/>
            <person name="Reynolds N.K."/>
            <person name="Benny G.L."/>
            <person name="Smith M.E."/>
            <person name="James T.Y."/>
            <person name="Grigoriev I.V."/>
        </authorList>
    </citation>
    <scope>NUCLEOTIDE SEQUENCE [LARGE SCALE GENOMIC DNA]</scope>
    <source>
        <strain evidence="15">Benny S71-1</strain>
    </source>
</reference>
<evidence type="ECO:0000256" key="4">
    <source>
        <dbReference type="ARBA" id="ARBA00022737"/>
    </source>
</evidence>
<evidence type="ECO:0000259" key="13">
    <source>
        <dbReference type="Pfam" id="PF24105"/>
    </source>
</evidence>
<evidence type="ECO:0000256" key="2">
    <source>
        <dbReference type="ARBA" id="ARBA00007306"/>
    </source>
</evidence>
<dbReference type="EMBL" id="KZ990518">
    <property type="protein sequence ID" value="RKP23997.1"/>
    <property type="molecule type" value="Genomic_DNA"/>
</dbReference>
<accession>A0A4P9YVF9</accession>
<proteinExistence type="inferred from homology"/>
<dbReference type="GO" id="GO:0000417">
    <property type="term" value="C:HIR complex"/>
    <property type="evidence" value="ECO:0007669"/>
    <property type="project" value="TreeGrafter"/>
</dbReference>
<feature type="compositionally biased region" description="Polar residues" evidence="11">
    <location>
        <begin position="399"/>
        <end position="414"/>
    </location>
</feature>
<name>A0A4P9YVF9_9FUNG</name>
<dbReference type="SMART" id="SM00320">
    <property type="entry name" value="WD40"/>
    <property type="match status" value="5"/>
</dbReference>
<evidence type="ECO:0000256" key="9">
    <source>
        <dbReference type="PROSITE-ProRule" id="PRU00221"/>
    </source>
</evidence>
<dbReference type="InterPro" id="IPR055410">
    <property type="entry name" value="Beta-prop_CAF1B_HIR1"/>
</dbReference>
<evidence type="ECO:0000256" key="8">
    <source>
        <dbReference type="ARBA" id="ARBA00023242"/>
    </source>
</evidence>
<evidence type="ECO:0000256" key="3">
    <source>
        <dbReference type="ARBA" id="ARBA00022574"/>
    </source>
</evidence>
<dbReference type="InterPro" id="IPR015943">
    <property type="entry name" value="WD40/YVTN_repeat-like_dom_sf"/>
</dbReference>
<sequence length="792" mass="85768">MLGRQSPLPPFLLPSPSFCFFHVYLPPTARCRYEGAVLCVKWSSKTGQYLATGSDDKIIVIWVLDTPLADVADLAWSPDNRYLASCGLDSKVIIWHGQTFEMLRKLDQHHGFVKGVAWDPIGKYLATQSDDKSTILWRVADWQIEKTITTPYAKSTSTTFFCRPSWSPDGVQLVTANASNKGVSSAAVIQRDTWKSDVHFIGHDEAVEVVRFNPRLFRLSATDEDAVASSPIGALCAIGSQDRTISFWITSRPRSLMVAHDIFNQGVLDMAWSADGRVVYACSLDGSVTVIQLGEHEVGTPLTSDEQEEHFSSLGLQMQSVELAETPEQLDMEQARNASKDAPPANRLATLMGSSSTAAATATATTTNEDSIEPMQITMAAPPLQSKAVDTAAAPPPSSLNVTEPDSRQHNTPPKQKVTITADGRRRIQPQFIRGLTTPSSATAPSFPAVPPTPTPATPGLRMATSDQFMAGHPAVEMDPPSRAMPPGGLECVVMGRKRPAHEMHEPADRHGSKILAKYSTETRATLLAPELAVASIRLSVPKVHSVFSRSRATDKSWVFECHNTIAQQPGAAQIICSREGQICWKQLLPSAILLLVASSLFSAAACEDGTVHVFSPHGRRLLPSLCLNAPPSFLDCNGRYLLCLTSVGQLFVWDIVEREAVMANASIAALLHSEQAAASSTTTPLASAVTITDACVHANGIPVLCTSNGCAYAYDQGMRTWTRIVDAWYAASEYYAPVATALNAGAGQGGPLTVAQVTAERTCTDRARIQRSDRVRLEQRQQTLLSIDHLE</sequence>
<evidence type="ECO:0000256" key="10">
    <source>
        <dbReference type="RuleBase" id="RU364014"/>
    </source>
</evidence>
<dbReference type="Proteomes" id="UP000278143">
    <property type="component" value="Unassembled WGS sequence"/>
</dbReference>
<evidence type="ECO:0000256" key="11">
    <source>
        <dbReference type="SAM" id="MobiDB-lite"/>
    </source>
</evidence>
<dbReference type="PANTHER" id="PTHR13831">
    <property type="entry name" value="MEMBER OF THE HIR1 FAMILY OF WD-REPEAT PROTEINS"/>
    <property type="match status" value="1"/>
</dbReference>
<feature type="region of interest" description="Disordered" evidence="11">
    <location>
        <begin position="353"/>
        <end position="373"/>
    </location>
</feature>
<dbReference type="InterPro" id="IPR011494">
    <property type="entry name" value="HIRA-like_C"/>
</dbReference>
<evidence type="ECO:0000256" key="6">
    <source>
        <dbReference type="ARBA" id="ARBA00023015"/>
    </source>
</evidence>
<comment type="similarity">
    <text evidence="2 10">Belongs to the WD repeat HIR1 family.</text>
</comment>
<feature type="non-terminal residue" evidence="14">
    <location>
        <position position="792"/>
    </location>
</feature>
<dbReference type="InterPro" id="IPR019015">
    <property type="entry name" value="HIRA_B_motif"/>
</dbReference>
<feature type="domain" description="Protein HIRA-like C-terminal" evidence="12">
    <location>
        <begin position="619"/>
        <end position="792"/>
    </location>
</feature>
<evidence type="ECO:0000256" key="1">
    <source>
        <dbReference type="ARBA" id="ARBA00004123"/>
    </source>
</evidence>
<dbReference type="Pfam" id="PF00400">
    <property type="entry name" value="WD40"/>
    <property type="match status" value="1"/>
</dbReference>
<dbReference type="GO" id="GO:0005634">
    <property type="term" value="C:nucleus"/>
    <property type="evidence" value="ECO:0007669"/>
    <property type="project" value="UniProtKB-SubCell"/>
</dbReference>
<feature type="region of interest" description="Disordered" evidence="11">
    <location>
        <begin position="385"/>
        <end position="427"/>
    </location>
</feature>
<dbReference type="Gene3D" id="2.130.10.10">
    <property type="entry name" value="YVTN repeat-like/Quinoprotein amine dehydrogenase"/>
    <property type="match status" value="1"/>
</dbReference>
<comment type="function">
    <text evidence="10">Required for replication-independent chromatin assembly and for the periodic repression of histone gene transcription during the cell cycle.</text>
</comment>
<dbReference type="Pfam" id="PF07569">
    <property type="entry name" value="Hira"/>
    <property type="match status" value="1"/>
</dbReference>
<feature type="repeat" description="WD" evidence="9">
    <location>
        <begin position="106"/>
        <end position="147"/>
    </location>
</feature>
<keyword evidence="10" id="KW-0678">Repressor</keyword>
<keyword evidence="7 10" id="KW-0804">Transcription</keyword>
<organism evidence="14 15">
    <name type="scientific">Syncephalis pseudoplumigaleata</name>
    <dbReference type="NCBI Taxonomy" id="1712513"/>
    <lineage>
        <taxon>Eukaryota</taxon>
        <taxon>Fungi</taxon>
        <taxon>Fungi incertae sedis</taxon>
        <taxon>Zoopagomycota</taxon>
        <taxon>Zoopagomycotina</taxon>
        <taxon>Zoopagomycetes</taxon>
        <taxon>Zoopagales</taxon>
        <taxon>Piptocephalidaceae</taxon>
        <taxon>Syncephalis</taxon>
    </lineage>
</organism>
<keyword evidence="6 10" id="KW-0805">Transcription regulation</keyword>
<feature type="repeat" description="WD" evidence="9">
    <location>
        <begin position="64"/>
        <end position="105"/>
    </location>
</feature>
<dbReference type="Pfam" id="PF24105">
    <property type="entry name" value="Beta-prop_CAF1B_HIR1"/>
    <property type="match status" value="1"/>
</dbReference>